<feature type="non-terminal residue" evidence="2">
    <location>
        <position position="1"/>
    </location>
</feature>
<dbReference type="Proteomes" id="UP000308365">
    <property type="component" value="Unassembled WGS sequence"/>
</dbReference>
<feature type="compositionally biased region" description="Basic and acidic residues" evidence="1">
    <location>
        <begin position="250"/>
        <end position="264"/>
    </location>
</feature>
<dbReference type="EMBL" id="RWIC01001262">
    <property type="protein sequence ID" value="TKC36683.1"/>
    <property type="molecule type" value="Genomic_DNA"/>
</dbReference>
<evidence type="ECO:0000313" key="3">
    <source>
        <dbReference type="Proteomes" id="UP000308365"/>
    </source>
</evidence>
<organism evidence="2 3">
    <name type="scientific">Monodon monoceros</name>
    <name type="common">Narwhal</name>
    <name type="synonym">Ceratodon monodon</name>
    <dbReference type="NCBI Taxonomy" id="40151"/>
    <lineage>
        <taxon>Eukaryota</taxon>
        <taxon>Metazoa</taxon>
        <taxon>Chordata</taxon>
        <taxon>Craniata</taxon>
        <taxon>Vertebrata</taxon>
        <taxon>Euteleostomi</taxon>
        <taxon>Mammalia</taxon>
        <taxon>Eutheria</taxon>
        <taxon>Laurasiatheria</taxon>
        <taxon>Artiodactyla</taxon>
        <taxon>Whippomorpha</taxon>
        <taxon>Cetacea</taxon>
        <taxon>Odontoceti</taxon>
        <taxon>Monodontidae</taxon>
        <taxon>Monodon</taxon>
    </lineage>
</organism>
<comment type="caution">
    <text evidence="2">The sequence shown here is derived from an EMBL/GenBank/DDBJ whole genome shotgun (WGS) entry which is preliminary data.</text>
</comment>
<proteinExistence type="predicted"/>
<feature type="compositionally biased region" description="Gly residues" evidence="1">
    <location>
        <begin position="192"/>
        <end position="206"/>
    </location>
</feature>
<feature type="compositionally biased region" description="Low complexity" evidence="1">
    <location>
        <begin position="168"/>
        <end position="180"/>
    </location>
</feature>
<name>A0A4U1EKJ4_MONMO</name>
<feature type="compositionally biased region" description="Low complexity" evidence="1">
    <location>
        <begin position="226"/>
        <end position="236"/>
    </location>
</feature>
<protein>
    <submittedName>
        <fullName evidence="2">Uncharacterized protein</fullName>
    </submittedName>
</protein>
<sequence length="264" mass="27553">PGPFSWKRVSRRSWSPTSVYLGARLAPPGLLAALWFQRAPGSPRFLAEDINVESPLGLALLALVAGRARALAAAEARGPGVRPPSGAACSEARARGQHEVTGLPKRGLCSAPRPHCELPSSPRPFRTPSLHASPVCFSSLEPSTGTHQQSSGRCQRPEAVAQGRPESRWAWRASSSPSGRGVRGERARGLSGILGQGSARPGGGRMGRMASAGGQGPSPGLRRARAACAAAHPSAAGPRLPILDPQRVAPARELHEDGPHRLVP</sequence>
<evidence type="ECO:0000256" key="1">
    <source>
        <dbReference type="SAM" id="MobiDB-lite"/>
    </source>
</evidence>
<evidence type="ECO:0000313" key="2">
    <source>
        <dbReference type="EMBL" id="TKC36683.1"/>
    </source>
</evidence>
<accession>A0A4U1EKJ4</accession>
<feature type="region of interest" description="Disordered" evidence="1">
    <location>
        <begin position="141"/>
        <end position="264"/>
    </location>
</feature>
<reference evidence="3" key="1">
    <citation type="journal article" date="2019" name="IScience">
        <title>Narwhal Genome Reveals Long-Term Low Genetic Diversity despite Current Large Abundance Size.</title>
        <authorList>
            <person name="Westbury M.V."/>
            <person name="Petersen B."/>
            <person name="Garde E."/>
            <person name="Heide-Jorgensen M.P."/>
            <person name="Lorenzen E.D."/>
        </authorList>
    </citation>
    <scope>NUCLEOTIDE SEQUENCE [LARGE SCALE GENOMIC DNA]</scope>
</reference>
<feature type="compositionally biased region" description="Polar residues" evidence="1">
    <location>
        <begin position="141"/>
        <end position="153"/>
    </location>
</feature>
<dbReference type="AlphaFoldDB" id="A0A4U1EKJ4"/>
<gene>
    <name evidence="2" type="ORF">EI555_004722</name>
</gene>